<dbReference type="InterPro" id="IPR029058">
    <property type="entry name" value="AB_hydrolase_fold"/>
</dbReference>
<protein>
    <submittedName>
        <fullName evidence="2">Alpha/beta hydrolase fold-1</fullName>
    </submittedName>
</protein>
<keyword evidence="3" id="KW-1185">Reference proteome</keyword>
<dbReference type="EMBL" id="JBAMMX010000013">
    <property type="protein sequence ID" value="KAK6928806.1"/>
    <property type="molecule type" value="Genomic_DNA"/>
</dbReference>
<dbReference type="Pfam" id="PF12697">
    <property type="entry name" value="Abhydrolase_6"/>
    <property type="match status" value="1"/>
</dbReference>
<dbReference type="GO" id="GO:0009507">
    <property type="term" value="C:chloroplast"/>
    <property type="evidence" value="ECO:0007669"/>
    <property type="project" value="TreeGrafter"/>
</dbReference>
<dbReference type="AlphaFoldDB" id="A0AAN8VF47"/>
<organism evidence="2 3">
    <name type="scientific">Dillenia turbinata</name>
    <dbReference type="NCBI Taxonomy" id="194707"/>
    <lineage>
        <taxon>Eukaryota</taxon>
        <taxon>Viridiplantae</taxon>
        <taxon>Streptophyta</taxon>
        <taxon>Embryophyta</taxon>
        <taxon>Tracheophyta</taxon>
        <taxon>Spermatophyta</taxon>
        <taxon>Magnoliopsida</taxon>
        <taxon>eudicotyledons</taxon>
        <taxon>Gunneridae</taxon>
        <taxon>Pentapetalae</taxon>
        <taxon>Dilleniales</taxon>
        <taxon>Dilleniaceae</taxon>
        <taxon>Dillenia</taxon>
    </lineage>
</organism>
<evidence type="ECO:0000259" key="1">
    <source>
        <dbReference type="Pfam" id="PF12697"/>
    </source>
</evidence>
<sequence length="267" mass="29807">MKRLPGQVSLFTQLNLWKDQVCHFIQEVIGEPVYIVGNSIGGFVALYFSACNPQLVHGVTLLNAAPFWGFLPNPVKAAALAKLFPWAGTFPLPAGVKRLTERRISDPRSIAEILRQVYADHSTDVDKVFNRILETTQHPAAAAPFASIMFAPRTTFFRGVFVELCQMNNIPICLMYGKEDPWVKPIWGLQVKLQVPEVPYYELSPAGHCPHDEVPEVVNYLLPGWIQNLESGGSTPLPLFDDYEATKQDLARDLEFVSEGSPKSVRV</sequence>
<dbReference type="Gene3D" id="3.40.50.1820">
    <property type="entry name" value="alpha/beta hydrolase"/>
    <property type="match status" value="1"/>
</dbReference>
<dbReference type="GO" id="GO:0015996">
    <property type="term" value="P:chlorophyll catabolic process"/>
    <property type="evidence" value="ECO:0007669"/>
    <property type="project" value="InterPro"/>
</dbReference>
<proteinExistence type="predicted"/>
<evidence type="ECO:0000313" key="2">
    <source>
        <dbReference type="EMBL" id="KAK6928806.1"/>
    </source>
</evidence>
<reference evidence="2 3" key="1">
    <citation type="submission" date="2023-12" db="EMBL/GenBank/DDBJ databases">
        <title>A high-quality genome assembly for Dillenia turbinata (Dilleniales).</title>
        <authorList>
            <person name="Chanderbali A."/>
        </authorList>
    </citation>
    <scope>NUCLEOTIDE SEQUENCE [LARGE SCALE GENOMIC DNA]</scope>
    <source>
        <strain evidence="2">LSX21</strain>
        <tissue evidence="2">Leaf</tissue>
    </source>
</reference>
<dbReference type="InterPro" id="IPR000073">
    <property type="entry name" value="AB_hydrolase_1"/>
</dbReference>
<evidence type="ECO:0000313" key="3">
    <source>
        <dbReference type="Proteomes" id="UP001370490"/>
    </source>
</evidence>
<dbReference type="PANTHER" id="PTHR47280">
    <property type="entry name" value="PHEOPHYTINASE, CHLOROPLASTIC"/>
    <property type="match status" value="1"/>
</dbReference>
<accession>A0AAN8VF47</accession>
<dbReference type="GO" id="GO:0080124">
    <property type="term" value="F:pheophytinase activity"/>
    <property type="evidence" value="ECO:0007669"/>
    <property type="project" value="InterPro"/>
</dbReference>
<keyword evidence="2" id="KW-0378">Hydrolase</keyword>
<dbReference type="SUPFAM" id="SSF53474">
    <property type="entry name" value="alpha/beta-Hydrolases"/>
    <property type="match status" value="1"/>
</dbReference>
<dbReference type="InterPro" id="IPR044211">
    <property type="entry name" value="PPH_chloroplastic"/>
</dbReference>
<comment type="caution">
    <text evidence="2">The sequence shown here is derived from an EMBL/GenBank/DDBJ whole genome shotgun (WGS) entry which is preliminary data.</text>
</comment>
<name>A0AAN8VF47_9MAGN</name>
<dbReference type="PANTHER" id="PTHR47280:SF1">
    <property type="entry name" value="PHEOPHYTINASE, CHLOROPLASTIC"/>
    <property type="match status" value="1"/>
</dbReference>
<dbReference type="Proteomes" id="UP001370490">
    <property type="component" value="Unassembled WGS sequence"/>
</dbReference>
<gene>
    <name evidence="2" type="ORF">RJ641_005011</name>
</gene>
<feature type="domain" description="AB hydrolase-1" evidence="1">
    <location>
        <begin position="21"/>
        <end position="218"/>
    </location>
</feature>
<dbReference type="FunFam" id="3.40.50.1820:FF:000136">
    <property type="entry name" value="Pheophytinase, chloroplastic"/>
    <property type="match status" value="1"/>
</dbReference>